<comment type="caution">
    <text evidence="1">The sequence shown here is derived from an EMBL/GenBank/DDBJ whole genome shotgun (WGS) entry which is preliminary data.</text>
</comment>
<gene>
    <name evidence="1" type="ORF">I4F81_000755</name>
</gene>
<evidence type="ECO:0000313" key="2">
    <source>
        <dbReference type="Proteomes" id="UP000798662"/>
    </source>
</evidence>
<organism evidence="1 2">
    <name type="scientific">Pyropia yezoensis</name>
    <name type="common">Susabi-nori</name>
    <name type="synonym">Porphyra yezoensis</name>
    <dbReference type="NCBI Taxonomy" id="2788"/>
    <lineage>
        <taxon>Eukaryota</taxon>
        <taxon>Rhodophyta</taxon>
        <taxon>Bangiophyceae</taxon>
        <taxon>Bangiales</taxon>
        <taxon>Bangiaceae</taxon>
        <taxon>Pyropia</taxon>
    </lineage>
</organism>
<reference evidence="1" key="1">
    <citation type="submission" date="2019-11" db="EMBL/GenBank/DDBJ databases">
        <title>Nori genome reveals adaptations in red seaweeds to the harsh intertidal environment.</title>
        <authorList>
            <person name="Wang D."/>
            <person name="Mao Y."/>
        </authorList>
    </citation>
    <scope>NUCLEOTIDE SEQUENCE</scope>
    <source>
        <tissue evidence="1">Gametophyte</tissue>
    </source>
</reference>
<evidence type="ECO:0000313" key="1">
    <source>
        <dbReference type="EMBL" id="KAK1858143.1"/>
    </source>
</evidence>
<accession>A0ACC3BJQ5</accession>
<proteinExistence type="predicted"/>
<dbReference type="Proteomes" id="UP000798662">
    <property type="component" value="Chromosome 1"/>
</dbReference>
<keyword evidence="2" id="KW-1185">Reference proteome</keyword>
<name>A0ACC3BJQ5_PYRYE</name>
<dbReference type="EMBL" id="CM020618">
    <property type="protein sequence ID" value="KAK1858143.1"/>
    <property type="molecule type" value="Genomic_DNA"/>
</dbReference>
<sequence length="373" mass="37343">MTSDGSSSAVASSGTSASADEDVEAAEDAAARDGDSLAIAIVVGRLVRRALRNAARGRRAAVDAAVRANRVAAGRHQRAHIAALLARHTRAPSAVTGGGVGDSGDGSGSEALGGDDGDAGGNGGGCGQGSDASTRKRGKAPKKRRRRSDQGVDAGESVSLRELPPLPPRAAVLSGGTPPAAPTASASVPGAAAGSSASIGSPAKLRRVGSPSPVSSTGVAAALPEGDLVAALSSIPTPRVSAMSWWKTIRLRSATPPPHMGCYVPLSRAFRHVEPYADARFVPYLGDTEEAVAASDELVVETGFIEANSDGSDASEAEAELSTPGYYSLAARTRRAATRQAVAAVTLAPTDGPPRLVAHPPLSVWGGGACQSA</sequence>
<protein>
    <submittedName>
        <fullName evidence="1">Uncharacterized protein</fullName>
    </submittedName>
</protein>